<sequence>MELGHAYSVLVVSASAKFNESVRGLLPERFYWPVTVLTDAAGARRELLENSYDLVVINTPLPDEFGTRLAQDICQHSAAGVLLLVKAEHFPDIDGRLTPQGVLVLSKPMSTQLFTQSLRLLCGTRERLRGLEKKNATIEEKMEEIRLVNRAKWLLIEELNMTEQEAHRYIEKQAMDRCVTKRAVAEQILSTYK</sequence>
<feature type="domain" description="Response regulatory" evidence="4">
    <location>
        <begin position="8"/>
        <end position="122"/>
    </location>
</feature>
<evidence type="ECO:0000256" key="2">
    <source>
        <dbReference type="ARBA" id="ARBA00024867"/>
    </source>
</evidence>
<comment type="caution">
    <text evidence="3">Lacks conserved residue(s) required for the propagation of feature annotation.</text>
</comment>
<dbReference type="SUPFAM" id="SSF52172">
    <property type="entry name" value="CheY-like"/>
    <property type="match status" value="1"/>
</dbReference>
<dbReference type="EMBL" id="JACOQI010000011">
    <property type="protein sequence ID" value="MBC5770954.1"/>
    <property type="molecule type" value="Genomic_DNA"/>
</dbReference>
<accession>A0A923MKN3</accession>
<dbReference type="Gene3D" id="3.40.50.2300">
    <property type="match status" value="1"/>
</dbReference>
<feature type="domain" description="ANTAR" evidence="5">
    <location>
        <begin position="128"/>
        <end position="189"/>
    </location>
</feature>
<comment type="caution">
    <text evidence="6">The sequence shown here is derived from an EMBL/GenBank/DDBJ whole genome shotgun (WGS) entry which is preliminary data.</text>
</comment>
<dbReference type="Gene3D" id="1.10.10.10">
    <property type="entry name" value="Winged helix-like DNA-binding domain superfamily/Winged helix DNA-binding domain"/>
    <property type="match status" value="1"/>
</dbReference>
<dbReference type="InterPro" id="IPR008327">
    <property type="entry name" value="Sig_transdc_resp-reg_antiterm"/>
</dbReference>
<dbReference type="SMART" id="SM01012">
    <property type="entry name" value="ANTAR"/>
    <property type="match status" value="1"/>
</dbReference>
<dbReference type="InterPro" id="IPR036388">
    <property type="entry name" value="WH-like_DNA-bd_sf"/>
</dbReference>
<dbReference type="GO" id="GO:0000160">
    <property type="term" value="P:phosphorelay signal transduction system"/>
    <property type="evidence" value="ECO:0007669"/>
    <property type="project" value="InterPro"/>
</dbReference>
<gene>
    <name evidence="6" type="ORF">H8Z83_11600</name>
</gene>
<dbReference type="InterPro" id="IPR001789">
    <property type="entry name" value="Sig_transdc_resp-reg_receiver"/>
</dbReference>
<protein>
    <recommendedName>
        <fullName evidence="1">Stage 0 sporulation protein A homolog</fullName>
    </recommendedName>
</protein>
<reference evidence="6" key="1">
    <citation type="submission" date="2020-08" db="EMBL/GenBank/DDBJ databases">
        <title>Genome public.</title>
        <authorList>
            <person name="Liu C."/>
            <person name="Sun Q."/>
        </authorList>
    </citation>
    <scope>NUCLEOTIDE SEQUENCE</scope>
    <source>
        <strain evidence="6">BX15</strain>
    </source>
</reference>
<dbReference type="InterPro" id="IPR005561">
    <property type="entry name" value="ANTAR"/>
</dbReference>
<keyword evidence="7" id="KW-1185">Reference proteome</keyword>
<dbReference type="PIRSF" id="PIRSF036382">
    <property type="entry name" value="RR_antiterm"/>
    <property type="match status" value="1"/>
</dbReference>
<dbReference type="PROSITE" id="PS50110">
    <property type="entry name" value="RESPONSE_REGULATORY"/>
    <property type="match status" value="1"/>
</dbReference>
<evidence type="ECO:0000313" key="6">
    <source>
        <dbReference type="EMBL" id="MBC5770954.1"/>
    </source>
</evidence>
<dbReference type="AlphaFoldDB" id="A0A923MKN3"/>
<organism evidence="6 7">
    <name type="scientific">Dysosmobacter segnis</name>
    <dbReference type="NCBI Taxonomy" id="2763042"/>
    <lineage>
        <taxon>Bacteria</taxon>
        <taxon>Bacillati</taxon>
        <taxon>Bacillota</taxon>
        <taxon>Clostridia</taxon>
        <taxon>Eubacteriales</taxon>
        <taxon>Oscillospiraceae</taxon>
        <taxon>Dysosmobacter</taxon>
    </lineage>
</organism>
<comment type="function">
    <text evidence="2">May play the central regulatory role in sporulation. It may be an element of the effector pathway responsible for the activation of sporulation genes in response to nutritional stress. Spo0A may act in concert with spo0H (a sigma factor) to control the expression of some genes that are critical to the sporulation process.</text>
</comment>
<evidence type="ECO:0000259" key="4">
    <source>
        <dbReference type="PROSITE" id="PS50110"/>
    </source>
</evidence>
<dbReference type="Pfam" id="PF03861">
    <property type="entry name" value="ANTAR"/>
    <property type="match status" value="1"/>
</dbReference>
<evidence type="ECO:0000256" key="1">
    <source>
        <dbReference type="ARBA" id="ARBA00018672"/>
    </source>
</evidence>
<dbReference type="RefSeq" id="WP_187015184.1">
    <property type="nucleotide sequence ID" value="NZ_JACOQI010000011.1"/>
</dbReference>
<evidence type="ECO:0000256" key="3">
    <source>
        <dbReference type="PROSITE-ProRule" id="PRU00169"/>
    </source>
</evidence>
<evidence type="ECO:0000259" key="5">
    <source>
        <dbReference type="PROSITE" id="PS50921"/>
    </source>
</evidence>
<dbReference type="PROSITE" id="PS50921">
    <property type="entry name" value="ANTAR"/>
    <property type="match status" value="1"/>
</dbReference>
<evidence type="ECO:0000313" key="7">
    <source>
        <dbReference type="Proteomes" id="UP000620327"/>
    </source>
</evidence>
<dbReference type="Proteomes" id="UP000620327">
    <property type="component" value="Unassembled WGS sequence"/>
</dbReference>
<dbReference type="GO" id="GO:0003723">
    <property type="term" value="F:RNA binding"/>
    <property type="evidence" value="ECO:0007669"/>
    <property type="project" value="InterPro"/>
</dbReference>
<proteinExistence type="predicted"/>
<name>A0A923MKN3_9FIRM</name>
<dbReference type="InterPro" id="IPR011006">
    <property type="entry name" value="CheY-like_superfamily"/>
</dbReference>